<dbReference type="KEGG" id="ppi:YSA_07659"/>
<protein>
    <submittedName>
        <fullName evidence="1">Uncharacterized protein</fullName>
    </submittedName>
</protein>
<reference evidence="1 2" key="1">
    <citation type="journal article" date="2012" name="J. Bacteriol.">
        <title>Complete Genome Sequence of the Naphthalene-Degrading Pseudomonas putida Strain ND6.</title>
        <authorList>
            <person name="Li S."/>
            <person name="Zhao H."/>
            <person name="Li Y."/>
            <person name="Niu S."/>
            <person name="Cai B."/>
        </authorList>
    </citation>
    <scope>NUCLEOTIDE SEQUENCE [LARGE SCALE GENOMIC DNA]</scope>
    <source>
        <strain evidence="1 2">ND6</strain>
    </source>
</reference>
<dbReference type="Proteomes" id="UP000005268">
    <property type="component" value="Chromosome"/>
</dbReference>
<proteinExistence type="predicted"/>
<sequence length="40" mass="4163">MLVFAFYLNGATGIVVVFSPPAKQNGKITLPSVAVIANLT</sequence>
<evidence type="ECO:0000313" key="1">
    <source>
        <dbReference type="EMBL" id="AFK70910.1"/>
    </source>
</evidence>
<dbReference type="HOGENOM" id="CLU_3295236_0_0_6"/>
<dbReference type="EMBL" id="CP003588">
    <property type="protein sequence ID" value="AFK70910.1"/>
    <property type="molecule type" value="Genomic_DNA"/>
</dbReference>
<dbReference type="AlphaFoldDB" id="I3UZI9"/>
<evidence type="ECO:0000313" key="2">
    <source>
        <dbReference type="Proteomes" id="UP000005268"/>
    </source>
</evidence>
<gene>
    <name evidence="1" type="ORF">YSA_07659</name>
</gene>
<name>I3UZI9_PSEPU</name>
<organism evidence="1 2">
    <name type="scientific">Pseudomonas putida ND6</name>
    <dbReference type="NCBI Taxonomy" id="231023"/>
    <lineage>
        <taxon>Bacteria</taxon>
        <taxon>Pseudomonadati</taxon>
        <taxon>Pseudomonadota</taxon>
        <taxon>Gammaproteobacteria</taxon>
        <taxon>Pseudomonadales</taxon>
        <taxon>Pseudomonadaceae</taxon>
        <taxon>Pseudomonas</taxon>
    </lineage>
</organism>
<accession>I3UZI9</accession>